<dbReference type="Proteomes" id="UP001472677">
    <property type="component" value="Unassembled WGS sequence"/>
</dbReference>
<accession>A0ABR2GHD5</accession>
<keyword evidence="2" id="KW-1185">Reference proteome</keyword>
<proteinExistence type="predicted"/>
<gene>
    <name evidence="1" type="ORF">V6N12_052145</name>
</gene>
<organism evidence="1 2">
    <name type="scientific">Hibiscus sabdariffa</name>
    <name type="common">roselle</name>
    <dbReference type="NCBI Taxonomy" id="183260"/>
    <lineage>
        <taxon>Eukaryota</taxon>
        <taxon>Viridiplantae</taxon>
        <taxon>Streptophyta</taxon>
        <taxon>Embryophyta</taxon>
        <taxon>Tracheophyta</taxon>
        <taxon>Spermatophyta</taxon>
        <taxon>Magnoliopsida</taxon>
        <taxon>eudicotyledons</taxon>
        <taxon>Gunneridae</taxon>
        <taxon>Pentapetalae</taxon>
        <taxon>rosids</taxon>
        <taxon>malvids</taxon>
        <taxon>Malvales</taxon>
        <taxon>Malvaceae</taxon>
        <taxon>Malvoideae</taxon>
        <taxon>Hibiscus</taxon>
    </lineage>
</organism>
<evidence type="ECO:0000313" key="1">
    <source>
        <dbReference type="EMBL" id="KAK8602334.1"/>
    </source>
</evidence>
<evidence type="ECO:0000313" key="2">
    <source>
        <dbReference type="Proteomes" id="UP001472677"/>
    </source>
</evidence>
<dbReference type="EMBL" id="JBBPBM010000001">
    <property type="protein sequence ID" value="KAK8602334.1"/>
    <property type="molecule type" value="Genomic_DNA"/>
</dbReference>
<protein>
    <submittedName>
        <fullName evidence="1">Uncharacterized protein</fullName>
    </submittedName>
</protein>
<reference evidence="1 2" key="1">
    <citation type="journal article" date="2024" name="G3 (Bethesda)">
        <title>Genome assembly of Hibiscus sabdariffa L. provides insights into metabolisms of medicinal natural products.</title>
        <authorList>
            <person name="Kim T."/>
        </authorList>
    </citation>
    <scope>NUCLEOTIDE SEQUENCE [LARGE SCALE GENOMIC DNA]</scope>
    <source>
        <strain evidence="1">TK-2024</strain>
        <tissue evidence="1">Old leaves</tissue>
    </source>
</reference>
<name>A0ABR2GHD5_9ROSI</name>
<sequence>MFEEDGRCCRGRAMVCVWTKKKRSSSKIGGARLGRVMLFCAAYPMGFANVRRSSLLMTLCVLGQEELADVLCELLADGS</sequence>
<comment type="caution">
    <text evidence="1">The sequence shown here is derived from an EMBL/GenBank/DDBJ whole genome shotgun (WGS) entry which is preliminary data.</text>
</comment>